<keyword evidence="1" id="KW-0328">Glycosyltransferase</keyword>
<evidence type="ECO:0000313" key="9">
    <source>
        <dbReference type="Proteomes" id="UP001298424"/>
    </source>
</evidence>
<reference evidence="8 9" key="1">
    <citation type="submission" date="2022-02" db="EMBL/GenBank/DDBJ databases">
        <title>Genome sequence data of Kingella unionensis sp. nov. strain CICC 24913 (CCUG 75125).</title>
        <authorList>
            <person name="Xiao M."/>
        </authorList>
    </citation>
    <scope>NUCLEOTIDE SEQUENCE [LARGE SCALE GENOMIC DNA]</scope>
    <source>
        <strain evidence="8 9">CICC 24913</strain>
    </source>
</reference>
<keyword evidence="8" id="KW-0251">Elongation factor</keyword>
<evidence type="ECO:0000256" key="7">
    <source>
        <dbReference type="ARBA" id="ARBA00048472"/>
    </source>
</evidence>
<organism evidence="8 9">
    <name type="scientific">Kingella pumchi</name>
    <dbReference type="NCBI Taxonomy" id="2779506"/>
    <lineage>
        <taxon>Bacteria</taxon>
        <taxon>Pseudomonadati</taxon>
        <taxon>Pseudomonadota</taxon>
        <taxon>Betaproteobacteria</taxon>
        <taxon>Neisseriales</taxon>
        <taxon>Neisseriaceae</taxon>
        <taxon>Kingella</taxon>
    </lineage>
</organism>
<dbReference type="EMBL" id="JAKOOW010000025">
    <property type="protein sequence ID" value="MCG6504240.1"/>
    <property type="molecule type" value="Genomic_DNA"/>
</dbReference>
<dbReference type="PIRSF" id="PIRSF015557">
    <property type="entry name" value="UCP015557"/>
    <property type="match status" value="1"/>
</dbReference>
<proteinExistence type="inferred from homology"/>
<gene>
    <name evidence="8" type="primary">earP</name>
    <name evidence="8" type="ORF">MB824_07010</name>
</gene>
<protein>
    <recommendedName>
        <fullName evidence="5">Protein-arginine rhamnosyltransferase</fullName>
    </recommendedName>
    <alternativeName>
        <fullName evidence="6">EF-P arginine rhamnosyltransferase</fullName>
    </alternativeName>
</protein>
<evidence type="ECO:0000256" key="5">
    <source>
        <dbReference type="ARBA" id="ARBA00024416"/>
    </source>
</evidence>
<accession>A0ABS9NN73</accession>
<dbReference type="InterPro" id="IPR016633">
    <property type="entry name" value="EarP"/>
</dbReference>
<comment type="caution">
    <text evidence="8">The sequence shown here is derived from an EMBL/GenBank/DDBJ whole genome shotgun (WGS) entry which is preliminary data.</text>
</comment>
<keyword evidence="9" id="KW-1185">Reference proteome</keyword>
<evidence type="ECO:0000256" key="6">
    <source>
        <dbReference type="ARBA" id="ARBA00030025"/>
    </source>
</evidence>
<evidence type="ECO:0000256" key="1">
    <source>
        <dbReference type="ARBA" id="ARBA00022676"/>
    </source>
</evidence>
<evidence type="ECO:0000256" key="4">
    <source>
        <dbReference type="ARBA" id="ARBA00024346"/>
    </source>
</evidence>
<name>A0ABS9NN73_9NEIS</name>
<keyword evidence="8" id="KW-0648">Protein biosynthesis</keyword>
<comment type="catalytic activity">
    <reaction evidence="7">
        <text>dTDP-beta-L-rhamnose + L-arginyl-[protein] = N(omega)-(alpha-L-rhamnosyl)-L-arginyl-[protein] + dTDP + H(+)</text>
        <dbReference type="Rhea" id="RHEA:66692"/>
        <dbReference type="Rhea" id="RHEA-COMP:10532"/>
        <dbReference type="Rhea" id="RHEA-COMP:17096"/>
        <dbReference type="ChEBI" id="CHEBI:15378"/>
        <dbReference type="ChEBI" id="CHEBI:29965"/>
        <dbReference type="ChEBI" id="CHEBI:57510"/>
        <dbReference type="ChEBI" id="CHEBI:58369"/>
        <dbReference type="ChEBI" id="CHEBI:167445"/>
    </reaction>
    <physiologicalReaction direction="left-to-right" evidence="7">
        <dbReference type="Rhea" id="RHEA:66693"/>
    </physiologicalReaction>
</comment>
<comment type="function">
    <text evidence="3">Protein-arginine rhamnosyltransferase that catalyzes the transfer of a single rhamnose to elongation factor P (EF-P) on 'Lys-32', a modification required for EF-P-dependent rescue of polyproline stalled ribosomes.</text>
</comment>
<dbReference type="NCBIfam" id="TIGR03837">
    <property type="entry name" value="efp_Arg_rhamno"/>
    <property type="match status" value="1"/>
</dbReference>
<dbReference type="GO" id="GO:0003746">
    <property type="term" value="F:translation elongation factor activity"/>
    <property type="evidence" value="ECO:0007669"/>
    <property type="project" value="UniProtKB-KW"/>
</dbReference>
<comment type="similarity">
    <text evidence="4">Belongs to the glycosyltransferase 104 family.</text>
</comment>
<dbReference type="RefSeq" id="WP_238747542.1">
    <property type="nucleotide sequence ID" value="NZ_JAKOOW010000025.1"/>
</dbReference>
<evidence type="ECO:0000256" key="2">
    <source>
        <dbReference type="ARBA" id="ARBA00022679"/>
    </source>
</evidence>
<dbReference type="Pfam" id="PF10093">
    <property type="entry name" value="EarP"/>
    <property type="match status" value="1"/>
</dbReference>
<dbReference type="Proteomes" id="UP001298424">
    <property type="component" value="Unassembled WGS sequence"/>
</dbReference>
<sequence>MAAPVCWLFCTVIDNFGDIGVSWRLAQELHRRSGGEVWLWLDNEAALRAIVPDVPALPCRHRGIVLRRWREGVSADLAGAPAPDILIETFACALPASVRDTIRRARPLWLNWEYLSAEDWALQSHAMPSLQADGSRKYFWQMGFSPESGGLLREHGYEQARQTFAADAAAQSRLRRRLGLPDKDSGRRECFAFGYRSGAWAQCFDSWRSLQQPISLWLAGSQIADSLREAGRIPADALLDAGSRHLSGCLELIRIPFVPQHEFDQVLWLADMLLVRGEDSFVRAQYAAKPFFWHIYPQDENAHLDKLAAFWRFPAALMTDTGFQAAFTALSQELNGGTTLNDSTRTEYWRYLLQNFPAWQRSAERWQQQLLAQSDSITRLLQWHPQLQAPPR</sequence>
<evidence type="ECO:0000256" key="3">
    <source>
        <dbReference type="ARBA" id="ARBA00024303"/>
    </source>
</evidence>
<keyword evidence="2" id="KW-0808">Transferase</keyword>
<evidence type="ECO:0000313" key="8">
    <source>
        <dbReference type="EMBL" id="MCG6504240.1"/>
    </source>
</evidence>